<keyword evidence="2" id="KW-1185">Reference proteome</keyword>
<reference evidence="1" key="3">
    <citation type="submission" date="2023-05" db="EMBL/GenBank/DDBJ databases">
        <authorList>
            <person name="Smith C.H."/>
        </authorList>
    </citation>
    <scope>NUCLEOTIDE SEQUENCE</scope>
    <source>
        <strain evidence="1">CHS0354</strain>
        <tissue evidence="1">Mantle</tissue>
    </source>
</reference>
<accession>A0AAE0VIJ5</accession>
<dbReference type="Proteomes" id="UP001195483">
    <property type="component" value="Unassembled WGS sequence"/>
</dbReference>
<organism evidence="1 2">
    <name type="scientific">Potamilus streckersoni</name>
    <dbReference type="NCBI Taxonomy" id="2493646"/>
    <lineage>
        <taxon>Eukaryota</taxon>
        <taxon>Metazoa</taxon>
        <taxon>Spiralia</taxon>
        <taxon>Lophotrochozoa</taxon>
        <taxon>Mollusca</taxon>
        <taxon>Bivalvia</taxon>
        <taxon>Autobranchia</taxon>
        <taxon>Heteroconchia</taxon>
        <taxon>Palaeoheterodonta</taxon>
        <taxon>Unionida</taxon>
        <taxon>Unionoidea</taxon>
        <taxon>Unionidae</taxon>
        <taxon>Ambleminae</taxon>
        <taxon>Lampsilini</taxon>
        <taxon>Potamilus</taxon>
    </lineage>
</organism>
<comment type="caution">
    <text evidence="1">The sequence shown here is derived from an EMBL/GenBank/DDBJ whole genome shotgun (WGS) entry which is preliminary data.</text>
</comment>
<evidence type="ECO:0000313" key="1">
    <source>
        <dbReference type="EMBL" id="KAK3578926.1"/>
    </source>
</evidence>
<gene>
    <name evidence="1" type="ORF">CHS0354_035557</name>
</gene>
<evidence type="ECO:0000313" key="2">
    <source>
        <dbReference type="Proteomes" id="UP001195483"/>
    </source>
</evidence>
<reference evidence="1" key="1">
    <citation type="journal article" date="2021" name="Genome Biol. Evol.">
        <title>A High-Quality Reference Genome for a Parasitic Bivalve with Doubly Uniparental Inheritance (Bivalvia: Unionida).</title>
        <authorList>
            <person name="Smith C.H."/>
        </authorList>
    </citation>
    <scope>NUCLEOTIDE SEQUENCE</scope>
    <source>
        <strain evidence="1">CHS0354</strain>
    </source>
</reference>
<proteinExistence type="predicted"/>
<dbReference type="AlphaFoldDB" id="A0AAE0VIJ5"/>
<sequence>MYILKIIAFRKLKSGQNPAENITHMGTSLSTLVGIFTHLSVLLPPIEEEIHFSSLSVSLPLIVVDMHHSYSDIQLSTTEDEMHCRYLSILLPLREEMSLLKEWCCLPSTRKSTPITPPEAGSMALFSSEGVWILSSQQSLYCCSCTSIASPLDGNNFERNDAFLLPGQTEILVTPRQMPFLQFTSTLLKYRVSAELLDTISTSNLKDLVMPTH</sequence>
<name>A0AAE0VIJ5_9BIVA</name>
<dbReference type="EMBL" id="JAEAOA010002072">
    <property type="protein sequence ID" value="KAK3578926.1"/>
    <property type="molecule type" value="Genomic_DNA"/>
</dbReference>
<reference evidence="1" key="2">
    <citation type="journal article" date="2021" name="Genome Biol. Evol.">
        <title>Developing a high-quality reference genome for a parasitic bivalve with doubly uniparental inheritance (Bivalvia: Unionida).</title>
        <authorList>
            <person name="Smith C.H."/>
        </authorList>
    </citation>
    <scope>NUCLEOTIDE SEQUENCE</scope>
    <source>
        <strain evidence="1">CHS0354</strain>
        <tissue evidence="1">Mantle</tissue>
    </source>
</reference>
<protein>
    <submittedName>
        <fullName evidence="1">Uncharacterized protein</fullName>
    </submittedName>
</protein>